<dbReference type="Proteomes" id="UP001371305">
    <property type="component" value="Unassembled WGS sequence"/>
</dbReference>
<proteinExistence type="predicted"/>
<name>A0ABU9ARV8_9BACT</name>
<evidence type="ECO:0000313" key="1">
    <source>
        <dbReference type="EMBL" id="MEK7950444.1"/>
    </source>
</evidence>
<reference evidence="1 2" key="1">
    <citation type="submission" date="2024-04" db="EMBL/GenBank/DDBJ databases">
        <title>Luteolibacter sp. isolated from soil.</title>
        <authorList>
            <person name="An J."/>
        </authorList>
    </citation>
    <scope>NUCLEOTIDE SEQUENCE [LARGE SCALE GENOMIC DNA]</scope>
    <source>
        <strain evidence="1 2">Y139</strain>
    </source>
</reference>
<protein>
    <submittedName>
        <fullName evidence="1">Uncharacterized protein</fullName>
    </submittedName>
</protein>
<accession>A0ABU9ARV8</accession>
<evidence type="ECO:0000313" key="2">
    <source>
        <dbReference type="Proteomes" id="UP001371305"/>
    </source>
</evidence>
<comment type="caution">
    <text evidence="1">The sequence shown here is derived from an EMBL/GenBank/DDBJ whole genome shotgun (WGS) entry which is preliminary data.</text>
</comment>
<organism evidence="1 2">
    <name type="scientific">Luteolibacter soli</name>
    <dbReference type="NCBI Taxonomy" id="3135280"/>
    <lineage>
        <taxon>Bacteria</taxon>
        <taxon>Pseudomonadati</taxon>
        <taxon>Verrucomicrobiota</taxon>
        <taxon>Verrucomicrobiia</taxon>
        <taxon>Verrucomicrobiales</taxon>
        <taxon>Verrucomicrobiaceae</taxon>
        <taxon>Luteolibacter</taxon>
    </lineage>
</organism>
<dbReference type="RefSeq" id="WP_341404024.1">
    <property type="nucleotide sequence ID" value="NZ_JBBUKT010000002.1"/>
</dbReference>
<sequence length="242" mass="26935">MTSNIPSIATSTNLAEYFAAGGCENETNLRIVQKLVSREVYYCVSSLVSTVAKVAGDRGGFGDTDYDEILDLCRGIPDHEEAARVEGWSRADDLLSAVMEEGHASKLHALYDEVIGEPDNYPALDVIGQELRDRNTASFLKLTEHRGTWVAEESHADTWEDLCSDESIDPSESEVFEHWIVSSWAKRTLANHGERVGDIEGMTVWGRCTTGQSISLDRVWHEIAAEMQILQGQANDWSAKRR</sequence>
<dbReference type="EMBL" id="JBBUKT010000002">
    <property type="protein sequence ID" value="MEK7950444.1"/>
    <property type="molecule type" value="Genomic_DNA"/>
</dbReference>
<keyword evidence="2" id="KW-1185">Reference proteome</keyword>
<gene>
    <name evidence="1" type="ORF">WKV53_08050</name>
</gene>